<dbReference type="InterPro" id="IPR004314">
    <property type="entry name" value="Neprosin"/>
</dbReference>
<organism evidence="2 3">
    <name type="scientific">Vitis vinifera</name>
    <name type="common">Grape</name>
    <dbReference type="NCBI Taxonomy" id="29760"/>
    <lineage>
        <taxon>Eukaryota</taxon>
        <taxon>Viridiplantae</taxon>
        <taxon>Streptophyta</taxon>
        <taxon>Embryophyta</taxon>
        <taxon>Tracheophyta</taxon>
        <taxon>Spermatophyta</taxon>
        <taxon>Magnoliopsida</taxon>
        <taxon>eudicotyledons</taxon>
        <taxon>Gunneridae</taxon>
        <taxon>Pentapetalae</taxon>
        <taxon>rosids</taxon>
        <taxon>Vitales</taxon>
        <taxon>Vitaceae</taxon>
        <taxon>Viteae</taxon>
        <taxon>Vitis</taxon>
    </lineage>
</organism>
<dbReference type="EMBL" id="QGNW01002684">
    <property type="protein sequence ID" value="RVW12725.1"/>
    <property type="molecule type" value="Genomic_DNA"/>
</dbReference>
<evidence type="ECO:0000313" key="3">
    <source>
        <dbReference type="Proteomes" id="UP000288805"/>
    </source>
</evidence>
<feature type="domain" description="Neprosin PEP catalytic" evidence="1">
    <location>
        <begin position="1"/>
        <end position="75"/>
    </location>
</feature>
<evidence type="ECO:0000313" key="2">
    <source>
        <dbReference type="EMBL" id="RVW12725.1"/>
    </source>
</evidence>
<evidence type="ECO:0000259" key="1">
    <source>
        <dbReference type="PROSITE" id="PS52045"/>
    </source>
</evidence>
<name>A0A438BP24_VITVI</name>
<reference evidence="2 3" key="1">
    <citation type="journal article" date="2018" name="PLoS Genet.">
        <title>Population sequencing reveals clonal diversity and ancestral inbreeding in the grapevine cultivar Chardonnay.</title>
        <authorList>
            <person name="Roach M.J."/>
            <person name="Johnson D.L."/>
            <person name="Bohlmann J."/>
            <person name="van Vuuren H.J."/>
            <person name="Jones S.J."/>
            <person name="Pretorius I.S."/>
            <person name="Schmidt S.A."/>
            <person name="Borneman A.R."/>
        </authorList>
    </citation>
    <scope>NUCLEOTIDE SEQUENCE [LARGE SCALE GENOMIC DNA]</scope>
    <source>
        <strain evidence="3">cv. Chardonnay</strain>
        <tissue evidence="2">Leaf</tissue>
    </source>
</reference>
<proteinExistence type="predicted"/>
<protein>
    <recommendedName>
        <fullName evidence="1">Neprosin PEP catalytic domain-containing protein</fullName>
    </recommendedName>
</protein>
<sequence length="76" mass="8340">MGSGRFSKEGYGKAAYFRDIQLMRNTAFGFDTLSTEEVSTFSCNSDCYRVGEKADLPGFSTSYNFYYGGPGGNCNP</sequence>
<gene>
    <name evidence="2" type="ORF">CK203_111679</name>
</gene>
<accession>A0A438BP24</accession>
<dbReference type="PROSITE" id="PS52045">
    <property type="entry name" value="NEPROSIN_PEP_CD"/>
    <property type="match status" value="1"/>
</dbReference>
<dbReference type="Proteomes" id="UP000288805">
    <property type="component" value="Unassembled WGS sequence"/>
</dbReference>
<dbReference type="AlphaFoldDB" id="A0A438BP24"/>
<comment type="caution">
    <text evidence="2">The sequence shown here is derived from an EMBL/GenBank/DDBJ whole genome shotgun (WGS) entry which is preliminary data.</text>
</comment>
<dbReference type="Pfam" id="PF03080">
    <property type="entry name" value="Neprosin"/>
    <property type="match status" value="1"/>
</dbReference>